<dbReference type="InterPro" id="IPR019199">
    <property type="entry name" value="Virulence_VapD/CRISPR_Cas2"/>
</dbReference>
<dbReference type="HAMAP" id="MF_01471">
    <property type="entry name" value="Cas2"/>
    <property type="match status" value="1"/>
</dbReference>
<keyword evidence="3 9" id="KW-0540">Nuclease</keyword>
<gene>
    <name evidence="9" type="primary">cas2</name>
    <name evidence="11" type="ORF">BMW22_21455</name>
</gene>
<comment type="similarity">
    <text evidence="2 9 10">Belongs to the CRISPR-associated endoribonuclease Cas2 protein family.</text>
</comment>
<evidence type="ECO:0000313" key="12">
    <source>
        <dbReference type="Proteomes" id="UP000183050"/>
    </source>
</evidence>
<comment type="subunit">
    <text evidence="9">Homodimer, forms a heterotetramer with a Cas1 homodimer.</text>
</comment>
<dbReference type="PANTHER" id="PTHR34405:SF3">
    <property type="entry name" value="CRISPR-ASSOCIATED ENDORIBONUCLEASE CAS2 3"/>
    <property type="match status" value="1"/>
</dbReference>
<dbReference type="CDD" id="cd09725">
    <property type="entry name" value="Cas2_I_II_III"/>
    <property type="match status" value="1"/>
</dbReference>
<feature type="binding site" evidence="9">
    <location>
        <position position="14"/>
    </location>
    <ligand>
        <name>Mg(2+)</name>
        <dbReference type="ChEBI" id="CHEBI:18420"/>
        <note>catalytic</note>
    </ligand>
</feature>
<dbReference type="PANTHER" id="PTHR34405">
    <property type="entry name" value="CRISPR-ASSOCIATED ENDORIBONUCLEASE CAS2"/>
    <property type="match status" value="1"/>
</dbReference>
<evidence type="ECO:0000313" key="11">
    <source>
        <dbReference type="EMBL" id="API54950.1"/>
    </source>
</evidence>
<dbReference type="NCBIfam" id="TIGR01573">
    <property type="entry name" value="cas2"/>
    <property type="match status" value="1"/>
</dbReference>
<dbReference type="GO" id="GO:0051607">
    <property type="term" value="P:defense response to virus"/>
    <property type="evidence" value="ECO:0007669"/>
    <property type="project" value="UniProtKB-UniRule"/>
</dbReference>
<protein>
    <recommendedName>
        <fullName evidence="9">CRISPR-associated endoribonuclease Cas2</fullName>
        <ecNumber evidence="9">3.1.-.-</ecNumber>
    </recommendedName>
</protein>
<keyword evidence="7 9" id="KW-0460">Magnesium</keyword>
<dbReference type="EC" id="3.1.-.-" evidence="9"/>
<comment type="function">
    <text evidence="9">CRISPR (clustered regularly interspaced short palindromic repeat), is an adaptive immune system that provides protection against mobile genetic elements (viruses, transposable elements and conjugative plasmids). CRISPR clusters contain sequences complementary to antecedent mobile elements and target invading nucleic acids. CRISPR clusters are transcribed and processed into CRISPR RNA (crRNA). Functions as a ssRNA-specific endoribonuclease. Involved in the integration of spacer DNA into the CRISPR cassette.</text>
</comment>
<organism evidence="11 12">
    <name type="scientific">Rhizobium leguminosarum</name>
    <dbReference type="NCBI Taxonomy" id="384"/>
    <lineage>
        <taxon>Bacteria</taxon>
        <taxon>Pseudomonadati</taxon>
        <taxon>Pseudomonadota</taxon>
        <taxon>Alphaproteobacteria</taxon>
        <taxon>Hyphomicrobiales</taxon>
        <taxon>Rhizobiaceae</taxon>
        <taxon>Rhizobium/Agrobacterium group</taxon>
        <taxon>Rhizobium</taxon>
    </lineage>
</organism>
<evidence type="ECO:0000256" key="2">
    <source>
        <dbReference type="ARBA" id="ARBA00009959"/>
    </source>
</evidence>
<evidence type="ECO:0000256" key="5">
    <source>
        <dbReference type="ARBA" id="ARBA00022759"/>
    </source>
</evidence>
<keyword evidence="6 9" id="KW-0378">Hydrolase</keyword>
<accession>A0A1L3ZH98</accession>
<proteinExistence type="inferred from homology"/>
<sequence length="102" mass="11442">MEIGEIVLVLVTYDVSTIEGNGAARLRSVAKACRDYGQRVQFSVFEIEVDPAQWTKLKARLEGIIKPEFDSLRYYYLGSNWQRKVEHVGAKPATDLGGPLIV</sequence>
<dbReference type="Proteomes" id="UP000183050">
    <property type="component" value="Chromosome"/>
</dbReference>
<comment type="cofactor">
    <cofactor evidence="1 9">
        <name>Mg(2+)</name>
        <dbReference type="ChEBI" id="CHEBI:18420"/>
    </cofactor>
</comment>
<dbReference type="PIRSF" id="PIRSF032582">
    <property type="entry name" value="Cas2"/>
    <property type="match status" value="1"/>
</dbReference>
<dbReference type="Gene3D" id="3.30.70.240">
    <property type="match status" value="1"/>
</dbReference>
<evidence type="ECO:0000256" key="6">
    <source>
        <dbReference type="ARBA" id="ARBA00022801"/>
    </source>
</evidence>
<evidence type="ECO:0000256" key="4">
    <source>
        <dbReference type="ARBA" id="ARBA00022723"/>
    </source>
</evidence>
<dbReference type="GO" id="GO:0046872">
    <property type="term" value="F:metal ion binding"/>
    <property type="evidence" value="ECO:0007669"/>
    <property type="project" value="UniProtKB-UniRule"/>
</dbReference>
<dbReference type="InterPro" id="IPR021127">
    <property type="entry name" value="CRISPR_associated_Cas2"/>
</dbReference>
<reference evidence="11 12" key="1">
    <citation type="submission" date="2016-11" db="EMBL/GenBank/DDBJ databases">
        <title>Rhizobium leguminosarum bv. viciae strain Vaf12 isolated from Vavilovia formosa root nodules from Russia, Dagestan.</title>
        <authorList>
            <person name="Kimeklis A."/>
        </authorList>
    </citation>
    <scope>NUCLEOTIDE SEQUENCE [LARGE SCALE GENOMIC DNA]</scope>
    <source>
        <strain evidence="11 12">Vaf-108</strain>
    </source>
</reference>
<keyword evidence="5 9" id="KW-0255">Endonuclease</keyword>
<dbReference type="SUPFAM" id="SSF143430">
    <property type="entry name" value="TTP0101/SSO1404-like"/>
    <property type="match status" value="1"/>
</dbReference>
<name>A0A1L3ZH98_RHILE</name>
<evidence type="ECO:0000256" key="8">
    <source>
        <dbReference type="ARBA" id="ARBA00023118"/>
    </source>
</evidence>
<evidence type="ECO:0000256" key="7">
    <source>
        <dbReference type="ARBA" id="ARBA00022842"/>
    </source>
</evidence>
<dbReference type="Pfam" id="PF09827">
    <property type="entry name" value="CRISPR_Cas2"/>
    <property type="match status" value="1"/>
</dbReference>
<evidence type="ECO:0000256" key="1">
    <source>
        <dbReference type="ARBA" id="ARBA00001946"/>
    </source>
</evidence>
<evidence type="ECO:0000256" key="3">
    <source>
        <dbReference type="ARBA" id="ARBA00022722"/>
    </source>
</evidence>
<dbReference type="GO" id="GO:0016787">
    <property type="term" value="F:hydrolase activity"/>
    <property type="evidence" value="ECO:0007669"/>
    <property type="project" value="UniProtKB-KW"/>
</dbReference>
<keyword evidence="8 9" id="KW-0051">Antiviral defense</keyword>
<keyword evidence="4 9" id="KW-0479">Metal-binding</keyword>
<evidence type="ECO:0000256" key="10">
    <source>
        <dbReference type="PIRNR" id="PIRNR032582"/>
    </source>
</evidence>
<evidence type="ECO:0000256" key="9">
    <source>
        <dbReference type="HAMAP-Rule" id="MF_01471"/>
    </source>
</evidence>
<dbReference type="GO" id="GO:0004521">
    <property type="term" value="F:RNA endonuclease activity"/>
    <property type="evidence" value="ECO:0007669"/>
    <property type="project" value="UniProtKB-UniRule"/>
</dbReference>
<dbReference type="EMBL" id="CP018228">
    <property type="protein sequence ID" value="API54950.1"/>
    <property type="molecule type" value="Genomic_DNA"/>
</dbReference>
<dbReference type="AlphaFoldDB" id="A0A1L3ZH98"/>
<dbReference type="GO" id="GO:0043571">
    <property type="term" value="P:maintenance of CRISPR repeat elements"/>
    <property type="evidence" value="ECO:0007669"/>
    <property type="project" value="UniProtKB-UniRule"/>
</dbReference>